<reference evidence="2 3" key="1">
    <citation type="submission" date="2017-04" db="EMBL/GenBank/DDBJ databases">
        <authorList>
            <person name="Afonso C.L."/>
            <person name="Miller P.J."/>
            <person name="Scott M.A."/>
            <person name="Spackman E."/>
            <person name="Goraichik I."/>
            <person name="Dimitrov K.M."/>
            <person name="Suarez D.L."/>
            <person name="Swayne D.E."/>
        </authorList>
    </citation>
    <scope>NUCLEOTIDE SEQUENCE [LARGE SCALE GENOMIC DNA]</scope>
    <source>
        <strain evidence="2 3">DSM 19625</strain>
    </source>
</reference>
<dbReference type="Proteomes" id="UP000192678">
    <property type="component" value="Unassembled WGS sequence"/>
</dbReference>
<dbReference type="AlphaFoldDB" id="A0A1W2DMH6"/>
<dbReference type="STRING" id="475255.SAMN04488101_107155"/>
<organism evidence="2 3">
    <name type="scientific">Pedobacter nyackensis</name>
    <dbReference type="NCBI Taxonomy" id="475255"/>
    <lineage>
        <taxon>Bacteria</taxon>
        <taxon>Pseudomonadati</taxon>
        <taxon>Bacteroidota</taxon>
        <taxon>Sphingobacteriia</taxon>
        <taxon>Sphingobacteriales</taxon>
        <taxon>Sphingobacteriaceae</taxon>
        <taxon>Pedobacter</taxon>
    </lineage>
</organism>
<accession>A0A1W2DMH6</accession>
<feature type="chain" id="PRO_5012935747" evidence="1">
    <location>
        <begin position="33"/>
        <end position="305"/>
    </location>
</feature>
<evidence type="ECO:0000313" key="2">
    <source>
        <dbReference type="EMBL" id="SMC98226.1"/>
    </source>
</evidence>
<dbReference type="NCBIfam" id="TIGR03519">
    <property type="entry name" value="T9SS_PorP_fam"/>
    <property type="match status" value="1"/>
</dbReference>
<gene>
    <name evidence="2" type="ORF">SAMN04488101_107155</name>
</gene>
<dbReference type="EMBL" id="FWYB01000007">
    <property type="protein sequence ID" value="SMC98226.1"/>
    <property type="molecule type" value="Genomic_DNA"/>
</dbReference>
<keyword evidence="3" id="KW-1185">Reference proteome</keyword>
<evidence type="ECO:0000313" key="3">
    <source>
        <dbReference type="Proteomes" id="UP000192678"/>
    </source>
</evidence>
<dbReference type="InterPro" id="IPR019861">
    <property type="entry name" value="PorP/SprF_Bacteroidetes"/>
</dbReference>
<name>A0A1W2DMH6_9SPHI</name>
<evidence type="ECO:0000256" key="1">
    <source>
        <dbReference type="SAM" id="SignalP"/>
    </source>
</evidence>
<feature type="signal peptide" evidence="1">
    <location>
        <begin position="1"/>
        <end position="32"/>
    </location>
</feature>
<protein>
    <submittedName>
        <fullName evidence="2">Type IX secretion system membrane protein, PorP/SprF family</fullName>
    </submittedName>
</protein>
<dbReference type="Pfam" id="PF11751">
    <property type="entry name" value="PorP_SprF"/>
    <property type="match status" value="1"/>
</dbReference>
<keyword evidence="1" id="KW-0732">Signal</keyword>
<sequence length="305" mass="34054">MKKLAMKNRMNMVLFAALGICGALAIALPASAQIRPLGTQYYENQYMSNPAFAGMGEGLNVNLSYRNQWRTIPGSPVTMAFSGDYRFEKVGVGLTVYNDKAGLIGRTRVMGSYAYHLPLNGENKNLHFGLSLGVMKENLDNNNIIAEPDDALAQRFNQRKPFIDGDFGIAYTNERFTIQGALPNLSKFLQKDELNMIDGSTYFAAMSYKIGTSLDVVSIEPKISFRGAKDIESIWDVGTNLKLENNILSFMGMYRSDKSSVFGVGVNYDKYFIQCFYTSQLAGDRMRTGGDFELNLKINLFKPEK</sequence>
<proteinExistence type="predicted"/>